<reference evidence="2" key="1">
    <citation type="journal article" date="2014" name="Front. Microbiol.">
        <title>High frequency of phylogenetically diverse reductive dehalogenase-homologous genes in deep subseafloor sedimentary metagenomes.</title>
        <authorList>
            <person name="Kawai M."/>
            <person name="Futagami T."/>
            <person name="Toyoda A."/>
            <person name="Takaki Y."/>
            <person name="Nishi S."/>
            <person name="Hori S."/>
            <person name="Arai W."/>
            <person name="Tsubouchi T."/>
            <person name="Morono Y."/>
            <person name="Uchiyama I."/>
            <person name="Ito T."/>
            <person name="Fujiyama A."/>
            <person name="Inagaki F."/>
            <person name="Takami H."/>
        </authorList>
    </citation>
    <scope>NUCLEOTIDE SEQUENCE</scope>
    <source>
        <strain evidence="2">Expedition CK06-06</strain>
    </source>
</reference>
<proteinExistence type="predicted"/>
<keyword evidence="1" id="KW-0472">Membrane</keyword>
<sequence length="55" mass="6564">MKNIKPIPKKIKKTHTILEKVIFLSIFLLSYIFKIIVILIDNHNIFKNKLKLVPY</sequence>
<name>X1DCI8_9ZZZZ</name>
<evidence type="ECO:0000256" key="1">
    <source>
        <dbReference type="SAM" id="Phobius"/>
    </source>
</evidence>
<protein>
    <submittedName>
        <fullName evidence="2">Uncharacterized protein</fullName>
    </submittedName>
</protein>
<dbReference type="AlphaFoldDB" id="X1DCI8"/>
<feature type="transmembrane region" description="Helical" evidence="1">
    <location>
        <begin position="21"/>
        <end position="40"/>
    </location>
</feature>
<gene>
    <name evidence="2" type="ORF">S01H4_59024</name>
</gene>
<keyword evidence="1" id="KW-1133">Transmembrane helix</keyword>
<comment type="caution">
    <text evidence="2">The sequence shown here is derived from an EMBL/GenBank/DDBJ whole genome shotgun (WGS) entry which is preliminary data.</text>
</comment>
<accession>X1DCI8</accession>
<evidence type="ECO:0000313" key="2">
    <source>
        <dbReference type="EMBL" id="GAH06015.1"/>
    </source>
</evidence>
<keyword evidence="1" id="KW-0812">Transmembrane</keyword>
<organism evidence="2">
    <name type="scientific">marine sediment metagenome</name>
    <dbReference type="NCBI Taxonomy" id="412755"/>
    <lineage>
        <taxon>unclassified sequences</taxon>
        <taxon>metagenomes</taxon>
        <taxon>ecological metagenomes</taxon>
    </lineage>
</organism>
<dbReference type="EMBL" id="BART01034554">
    <property type="protein sequence ID" value="GAH06015.1"/>
    <property type="molecule type" value="Genomic_DNA"/>
</dbReference>